<evidence type="ECO:0000313" key="2">
    <source>
        <dbReference type="EMBL" id="BAL83071.1"/>
    </source>
</evidence>
<dbReference type="RefSeq" id="WP_014424508.1">
    <property type="nucleotide sequence ID" value="NC_017068.1"/>
</dbReference>
<dbReference type="EMBL" id="AP012292">
    <property type="protein sequence ID" value="BAL83071.1"/>
    <property type="molecule type" value="Genomic_DNA"/>
</dbReference>
<protein>
    <recommendedName>
        <fullName evidence="1">HTH cro/C1-type domain-containing protein</fullName>
    </recommendedName>
</protein>
<dbReference type="InterPro" id="IPR010982">
    <property type="entry name" value="Lambda_DNA-bd_dom_sf"/>
</dbReference>
<proteinExistence type="predicted"/>
<accession>I0GQN4</accession>
<dbReference type="KEGG" id="sri:SELR_13630"/>
<feature type="domain" description="HTH cro/C1-type" evidence="1">
    <location>
        <begin position="65"/>
        <end position="121"/>
    </location>
</feature>
<evidence type="ECO:0000259" key="1">
    <source>
        <dbReference type="SMART" id="SM00530"/>
    </source>
</evidence>
<dbReference type="PATRIC" id="fig|927704.6.peg.1404"/>
<gene>
    <name evidence="2" type="ordered locus">SELR_13630</name>
</gene>
<sequence length="176" mass="20377">MMSSEDEVLSRELDIYIRKHLHPEGIKLRDFLNLGGQYGAAPNIGGAKWALEFLLKNLELTFSERLVEIIEEKGRKPSEIYTKAGITKTHFSKIRSDKDYHPTKETALAFAIALHLDLRETNDLLRRAGYSISHSHESDLIVEFYIKKGIYNIDRINNQLDLRGHKTLTNWRKIKD</sequence>
<organism evidence="2 3">
    <name type="scientific">Selenomonas ruminantium subsp. lactilytica (strain NBRC 103574 / TAM6421)</name>
    <dbReference type="NCBI Taxonomy" id="927704"/>
    <lineage>
        <taxon>Bacteria</taxon>
        <taxon>Bacillati</taxon>
        <taxon>Bacillota</taxon>
        <taxon>Negativicutes</taxon>
        <taxon>Selenomonadales</taxon>
        <taxon>Selenomonadaceae</taxon>
        <taxon>Selenomonas</taxon>
    </lineage>
</organism>
<dbReference type="OrthoDB" id="6194521at2"/>
<dbReference type="CDD" id="cd00093">
    <property type="entry name" value="HTH_XRE"/>
    <property type="match status" value="1"/>
</dbReference>
<dbReference type="Proteomes" id="UP000007887">
    <property type="component" value="Chromosome"/>
</dbReference>
<reference evidence="2 3" key="1">
    <citation type="submission" date="2011-10" db="EMBL/GenBank/DDBJ databases">
        <title>Whole genome sequence of Selenomonas ruminantium subsp. lactilytica TAM6421.</title>
        <authorList>
            <person name="Oguchi A."/>
            <person name="Ankai A."/>
            <person name="Kaneko J."/>
            <person name="Yamada-Narita S."/>
            <person name="Fukui S."/>
            <person name="Takahashi M."/>
            <person name="Onodera T."/>
            <person name="Kojima S."/>
            <person name="Fushimi T."/>
            <person name="Abe N."/>
            <person name="Kamio Y."/>
            <person name="Yamazaki S."/>
            <person name="Fujita N."/>
        </authorList>
    </citation>
    <scope>NUCLEOTIDE SEQUENCE [LARGE SCALE GENOMIC DNA]</scope>
    <source>
        <strain evidence="3">NBRC 103574 / TAM6421</strain>
    </source>
</reference>
<dbReference type="eggNOG" id="COG2110">
    <property type="taxonomic scope" value="Bacteria"/>
</dbReference>
<evidence type="ECO:0000313" key="3">
    <source>
        <dbReference type="Proteomes" id="UP000007887"/>
    </source>
</evidence>
<dbReference type="GO" id="GO:0003677">
    <property type="term" value="F:DNA binding"/>
    <property type="evidence" value="ECO:0007669"/>
    <property type="project" value="InterPro"/>
</dbReference>
<dbReference type="InterPro" id="IPR001387">
    <property type="entry name" value="Cro/C1-type_HTH"/>
</dbReference>
<dbReference type="AlphaFoldDB" id="I0GQN4"/>
<dbReference type="SUPFAM" id="SSF47413">
    <property type="entry name" value="lambda repressor-like DNA-binding domains"/>
    <property type="match status" value="1"/>
</dbReference>
<dbReference type="SMART" id="SM00530">
    <property type="entry name" value="HTH_XRE"/>
    <property type="match status" value="1"/>
</dbReference>
<name>I0GQN4_SELRL</name>
<dbReference type="HOGENOM" id="CLU_069579_1_1_9"/>